<reference evidence="3 4" key="1">
    <citation type="submission" date="2022-04" db="EMBL/GenBank/DDBJ databases">
        <title>Positive selection, recombination, and allopatry shape intraspecific diversity of widespread and dominant cyanobacteria.</title>
        <authorList>
            <person name="Wei J."/>
            <person name="Shu W."/>
            <person name="Hu C."/>
        </authorList>
    </citation>
    <scope>NUCLEOTIDE SEQUENCE [LARGE SCALE GENOMIC DNA]</scope>
    <source>
        <strain evidence="3 4">AS-A4</strain>
    </source>
</reference>
<evidence type="ECO:0000256" key="2">
    <source>
        <dbReference type="SAM" id="Phobius"/>
    </source>
</evidence>
<keyword evidence="2" id="KW-0812">Transmembrane</keyword>
<feature type="compositionally biased region" description="Basic and acidic residues" evidence="1">
    <location>
        <begin position="12"/>
        <end position="21"/>
    </location>
</feature>
<protein>
    <submittedName>
        <fullName evidence="3">Uncharacterized protein</fullName>
    </submittedName>
</protein>
<accession>A0ABV0KEP1</accession>
<keyword evidence="4" id="KW-1185">Reference proteome</keyword>
<evidence type="ECO:0000313" key="4">
    <source>
        <dbReference type="Proteomes" id="UP001476950"/>
    </source>
</evidence>
<feature type="transmembrane region" description="Helical" evidence="2">
    <location>
        <begin position="75"/>
        <end position="96"/>
    </location>
</feature>
<proteinExistence type="predicted"/>
<comment type="caution">
    <text evidence="3">The sequence shown here is derived from an EMBL/GenBank/DDBJ whole genome shotgun (WGS) entry which is preliminary data.</text>
</comment>
<name>A0ABV0KEP1_9CYAN</name>
<evidence type="ECO:0000256" key="1">
    <source>
        <dbReference type="SAM" id="MobiDB-lite"/>
    </source>
</evidence>
<sequence>MPTQNVMTEETPPDRTSREPRQVTQYEQAENREQTQARFRQVSMERFDGLRYDVNNLAIASQQRQSRMDDRLRSISGWQIVILALQVVSLGVMLFWRQG</sequence>
<evidence type="ECO:0000313" key="3">
    <source>
        <dbReference type="EMBL" id="MEP1057670.1"/>
    </source>
</evidence>
<organism evidence="3 4">
    <name type="scientific">Stenomitos frigidus AS-A4</name>
    <dbReference type="NCBI Taxonomy" id="2933935"/>
    <lineage>
        <taxon>Bacteria</taxon>
        <taxon>Bacillati</taxon>
        <taxon>Cyanobacteriota</taxon>
        <taxon>Cyanophyceae</taxon>
        <taxon>Leptolyngbyales</taxon>
        <taxon>Leptolyngbyaceae</taxon>
        <taxon>Stenomitos</taxon>
    </lineage>
</organism>
<dbReference type="Proteomes" id="UP001476950">
    <property type="component" value="Unassembled WGS sequence"/>
</dbReference>
<keyword evidence="2" id="KW-1133">Transmembrane helix</keyword>
<dbReference type="EMBL" id="JAMPLM010000002">
    <property type="protein sequence ID" value="MEP1057670.1"/>
    <property type="molecule type" value="Genomic_DNA"/>
</dbReference>
<keyword evidence="2" id="KW-0472">Membrane</keyword>
<gene>
    <name evidence="3" type="ORF">NDI38_04410</name>
</gene>
<dbReference type="RefSeq" id="WP_190450673.1">
    <property type="nucleotide sequence ID" value="NZ_JAMPLM010000002.1"/>
</dbReference>
<feature type="region of interest" description="Disordered" evidence="1">
    <location>
        <begin position="1"/>
        <end position="35"/>
    </location>
</feature>